<evidence type="ECO:0000256" key="7">
    <source>
        <dbReference type="PIRSR" id="PIRSR618044-1"/>
    </source>
</evidence>
<feature type="active site" description="Proton acceptor" evidence="7">
    <location>
        <position position="93"/>
    </location>
</feature>
<accession>A0A2M7QFB5</accession>
<keyword evidence="5" id="KW-0573">Peptidoglycan synthesis</keyword>
<dbReference type="InterPro" id="IPR001967">
    <property type="entry name" value="Peptidase_S11_N"/>
</dbReference>
<evidence type="ECO:0000313" key="12">
    <source>
        <dbReference type="Proteomes" id="UP000230108"/>
    </source>
</evidence>
<gene>
    <name evidence="11" type="ORF">COY90_00120</name>
</gene>
<proteinExistence type="inferred from homology"/>
<feature type="active site" description="Acyl-ester intermediate" evidence="7">
    <location>
        <position position="90"/>
    </location>
</feature>
<dbReference type="SUPFAM" id="SSF56601">
    <property type="entry name" value="beta-lactamase/transpeptidase-like"/>
    <property type="match status" value="1"/>
</dbReference>
<feature type="active site" evidence="7">
    <location>
        <position position="143"/>
    </location>
</feature>
<dbReference type="AlphaFoldDB" id="A0A2M7QFB5"/>
<organism evidence="11 12">
    <name type="scientific">Candidatus Roizmanbacteria bacterium CG_4_10_14_0_8_um_filter_39_9</name>
    <dbReference type="NCBI Taxonomy" id="1974829"/>
    <lineage>
        <taxon>Bacteria</taxon>
        <taxon>Candidatus Roizmaniibacteriota</taxon>
    </lineage>
</organism>
<dbReference type="InterPro" id="IPR018044">
    <property type="entry name" value="Peptidase_S11"/>
</dbReference>
<evidence type="ECO:0000313" key="11">
    <source>
        <dbReference type="EMBL" id="PIY69548.1"/>
    </source>
</evidence>
<dbReference type="GO" id="GO:0008360">
    <property type="term" value="P:regulation of cell shape"/>
    <property type="evidence" value="ECO:0007669"/>
    <property type="project" value="UniProtKB-KW"/>
</dbReference>
<evidence type="ECO:0000259" key="10">
    <source>
        <dbReference type="Pfam" id="PF00768"/>
    </source>
</evidence>
<keyword evidence="2" id="KW-0732">Signal</keyword>
<dbReference type="GO" id="GO:0009002">
    <property type="term" value="F:serine-type D-Ala-D-Ala carboxypeptidase activity"/>
    <property type="evidence" value="ECO:0007669"/>
    <property type="project" value="InterPro"/>
</dbReference>
<name>A0A2M7QFB5_9BACT</name>
<keyword evidence="3" id="KW-0378">Hydrolase</keyword>
<evidence type="ECO:0000256" key="9">
    <source>
        <dbReference type="RuleBase" id="RU004016"/>
    </source>
</evidence>
<evidence type="ECO:0000256" key="1">
    <source>
        <dbReference type="ARBA" id="ARBA00007164"/>
    </source>
</evidence>
<dbReference type="Gene3D" id="3.40.710.10">
    <property type="entry name" value="DD-peptidase/beta-lactamase superfamily"/>
    <property type="match status" value="1"/>
</dbReference>
<feature type="domain" description="Peptidase S11 D-alanyl-D-alanine carboxypeptidase A N-terminal" evidence="10">
    <location>
        <begin position="57"/>
        <end position="277"/>
    </location>
</feature>
<sequence>MKYQRHVVFTLLTLLFLFYPGDSFYFHIFAYNRNLFVENKTSAKLKPVSFPYLKYPTYPDVSAQGVYIADLPTFTPVYEKNAHIQFYPASTTKIITALVVNDRFQPDDILQVSRATVEGQIMNLVVGERMTAENLLYGILVHSANDAAFAFADNVGYDTFITLMNKKAVDLHMTQSHFQNPPGLDNPLQYTTPFDLALAARELLNNKYLKRFVATKEITISDVDFDHFHHLVNVNKLLGEIHGIGGLKTGYTEQAGENLVSFYKKNGHEYIIVIMKSEDRFSDTTAIVNWINESVSHYP</sequence>
<dbReference type="GO" id="GO:0009252">
    <property type="term" value="P:peptidoglycan biosynthetic process"/>
    <property type="evidence" value="ECO:0007669"/>
    <property type="project" value="UniProtKB-KW"/>
</dbReference>
<evidence type="ECO:0000256" key="6">
    <source>
        <dbReference type="ARBA" id="ARBA00023316"/>
    </source>
</evidence>
<evidence type="ECO:0000256" key="3">
    <source>
        <dbReference type="ARBA" id="ARBA00022801"/>
    </source>
</evidence>
<evidence type="ECO:0000256" key="4">
    <source>
        <dbReference type="ARBA" id="ARBA00022960"/>
    </source>
</evidence>
<comment type="similarity">
    <text evidence="1 9">Belongs to the peptidase S11 family.</text>
</comment>
<evidence type="ECO:0000256" key="5">
    <source>
        <dbReference type="ARBA" id="ARBA00022984"/>
    </source>
</evidence>
<dbReference type="GO" id="GO:0006508">
    <property type="term" value="P:proteolysis"/>
    <property type="evidence" value="ECO:0007669"/>
    <property type="project" value="InterPro"/>
</dbReference>
<dbReference type="PANTHER" id="PTHR21581:SF6">
    <property type="entry name" value="TRAFFICKING PROTEIN PARTICLE COMPLEX SUBUNIT 12"/>
    <property type="match status" value="1"/>
</dbReference>
<feature type="binding site" evidence="8">
    <location>
        <position position="248"/>
    </location>
    <ligand>
        <name>substrate</name>
    </ligand>
</feature>
<dbReference type="EMBL" id="PFLF01000003">
    <property type="protein sequence ID" value="PIY69548.1"/>
    <property type="molecule type" value="Genomic_DNA"/>
</dbReference>
<protein>
    <recommendedName>
        <fullName evidence="10">Peptidase S11 D-alanyl-D-alanine carboxypeptidase A N-terminal domain-containing protein</fullName>
    </recommendedName>
</protein>
<evidence type="ECO:0000256" key="2">
    <source>
        <dbReference type="ARBA" id="ARBA00022729"/>
    </source>
</evidence>
<dbReference type="GO" id="GO:0071555">
    <property type="term" value="P:cell wall organization"/>
    <property type="evidence" value="ECO:0007669"/>
    <property type="project" value="UniProtKB-KW"/>
</dbReference>
<dbReference type="Pfam" id="PF00768">
    <property type="entry name" value="Peptidase_S11"/>
    <property type="match status" value="1"/>
</dbReference>
<keyword evidence="4" id="KW-0133">Cell shape</keyword>
<dbReference type="Proteomes" id="UP000230108">
    <property type="component" value="Unassembled WGS sequence"/>
</dbReference>
<dbReference type="PANTHER" id="PTHR21581">
    <property type="entry name" value="D-ALANYL-D-ALANINE CARBOXYPEPTIDASE"/>
    <property type="match status" value="1"/>
</dbReference>
<dbReference type="PRINTS" id="PR00725">
    <property type="entry name" value="DADACBPTASE1"/>
</dbReference>
<dbReference type="InterPro" id="IPR012338">
    <property type="entry name" value="Beta-lactam/transpept-like"/>
</dbReference>
<keyword evidence="6" id="KW-0961">Cell wall biogenesis/degradation</keyword>
<comment type="caution">
    <text evidence="11">The sequence shown here is derived from an EMBL/GenBank/DDBJ whole genome shotgun (WGS) entry which is preliminary data.</text>
</comment>
<evidence type="ECO:0000256" key="8">
    <source>
        <dbReference type="PIRSR" id="PIRSR618044-2"/>
    </source>
</evidence>
<reference evidence="12" key="1">
    <citation type="submission" date="2017-09" db="EMBL/GenBank/DDBJ databases">
        <title>Depth-based differentiation of microbial function through sediment-hosted aquifers and enrichment of novel symbionts in the deep terrestrial subsurface.</title>
        <authorList>
            <person name="Probst A.J."/>
            <person name="Ladd B."/>
            <person name="Jarett J.K."/>
            <person name="Geller-Mcgrath D.E."/>
            <person name="Sieber C.M.K."/>
            <person name="Emerson J.B."/>
            <person name="Anantharaman K."/>
            <person name="Thomas B.C."/>
            <person name="Malmstrom R."/>
            <person name="Stieglmeier M."/>
            <person name="Klingl A."/>
            <person name="Woyke T."/>
            <person name="Ryan C.M."/>
            <person name="Banfield J.F."/>
        </authorList>
    </citation>
    <scope>NUCLEOTIDE SEQUENCE [LARGE SCALE GENOMIC DNA]</scope>
</reference>